<dbReference type="RefSeq" id="WP_367597291.1">
    <property type="nucleotide sequence ID" value="NZ_JBFMVT010000002.1"/>
</dbReference>
<dbReference type="SUPFAM" id="SSF56601">
    <property type="entry name" value="beta-lactamase/transpeptidase-like"/>
    <property type="match status" value="1"/>
</dbReference>
<evidence type="ECO:0000313" key="2">
    <source>
        <dbReference type="EMBL" id="MEW7315303.1"/>
    </source>
</evidence>
<keyword evidence="3" id="KW-1185">Reference proteome</keyword>
<reference evidence="1 3" key="1">
    <citation type="submission" date="2024-07" db="EMBL/GenBank/DDBJ databases">
        <authorList>
            <person name="Wang L."/>
        </authorList>
    </citation>
    <scope>NUCLEOTIDE SEQUENCE [LARGE SCALE GENOMIC DNA]</scope>
    <source>
        <strain evidence="1 3">WL359</strain>
    </source>
</reference>
<dbReference type="PIRSF" id="PIRSF039032">
    <property type="entry name" value="HigB-2"/>
    <property type="match status" value="1"/>
</dbReference>
<protein>
    <submittedName>
        <fullName evidence="1">Type II toxin-antitoxin system RelE/ParE family toxin</fullName>
    </submittedName>
</protein>
<accession>A0ABV3NNY0</accession>
<sequence length="121" mass="14150">MEYFEFVETPTFVRQREGLLDDDTFQQLQEYLIRQHVVGDTIRNTGGCKKLRWNRPGTGKRGGVRVIYYAVTSKGRLYLLTIYAKNVKDDMTEAEKAVFKRLTEHLDQALSILHHEDLRTT</sequence>
<dbReference type="EMBL" id="JBFMVT010000002">
    <property type="protein sequence ID" value="MEW7315303.1"/>
    <property type="molecule type" value="Genomic_DNA"/>
</dbReference>
<proteinExistence type="predicted"/>
<evidence type="ECO:0000313" key="1">
    <source>
        <dbReference type="EMBL" id="MEW7311242.1"/>
    </source>
</evidence>
<dbReference type="InterPro" id="IPR009387">
    <property type="entry name" value="HigB-2"/>
</dbReference>
<name>A0ABV3NNY0_9ENTR</name>
<dbReference type="InterPro" id="IPR012338">
    <property type="entry name" value="Beta-lactam/transpept-like"/>
</dbReference>
<evidence type="ECO:0000313" key="3">
    <source>
        <dbReference type="Proteomes" id="UP001555342"/>
    </source>
</evidence>
<dbReference type="Pfam" id="PF06296">
    <property type="entry name" value="RelE"/>
    <property type="match status" value="1"/>
</dbReference>
<gene>
    <name evidence="1" type="ORF">AB1E22_00675</name>
    <name evidence="2" type="ORF">AB1E22_21760</name>
</gene>
<dbReference type="Proteomes" id="UP001555342">
    <property type="component" value="Unassembled WGS sequence"/>
</dbReference>
<dbReference type="EMBL" id="JBFMVT010000002">
    <property type="protein sequence ID" value="MEW7311242.1"/>
    <property type="molecule type" value="Genomic_DNA"/>
</dbReference>
<comment type="caution">
    <text evidence="1">The sequence shown here is derived from an EMBL/GenBank/DDBJ whole genome shotgun (WGS) entry which is preliminary data.</text>
</comment>
<organism evidence="1 3">
    <name type="scientific">Buttiauxella gaviniae</name>
    <dbReference type="NCBI Taxonomy" id="82990"/>
    <lineage>
        <taxon>Bacteria</taxon>
        <taxon>Pseudomonadati</taxon>
        <taxon>Pseudomonadota</taxon>
        <taxon>Gammaproteobacteria</taxon>
        <taxon>Enterobacterales</taxon>
        <taxon>Enterobacteriaceae</taxon>
        <taxon>Buttiauxella</taxon>
    </lineage>
</organism>